<evidence type="ECO:0000313" key="3">
    <source>
        <dbReference type="EMBL" id="RZS37112.1"/>
    </source>
</evidence>
<dbReference type="AlphaFoldDB" id="A0A4Q7KPC5"/>
<sequence>MKIRSVLALSLAAVAITAAPAAAGHRPDPAPGGPKPPVEPVVDGPRNLDDLSVAAHPDGGTRDGVVVAFDRTSRTATGEKPAPATRFVFLFDKSIRFNPEKFPTCARADYEAGGPAACPPGSKVGQGVGTFYPSGEAEVAVFNTVYPNGLRGVLITVPAVGGILENTFEPVSAPYRGTYAWGSDELVISALPPQQRSATTRFRVSFGAVIRNGDQVHSFAESDAPRGRDLRFGLWSRFVTGQVALPQTWSRRD</sequence>
<evidence type="ECO:0000256" key="1">
    <source>
        <dbReference type="SAM" id="MobiDB-lite"/>
    </source>
</evidence>
<evidence type="ECO:0000256" key="2">
    <source>
        <dbReference type="SAM" id="SignalP"/>
    </source>
</evidence>
<feature type="chain" id="PRO_5039545869" evidence="2">
    <location>
        <begin position="24"/>
        <end position="253"/>
    </location>
</feature>
<accession>A0A4Q7KPC5</accession>
<organism evidence="3 4">
    <name type="scientific">Herbihabitans rhizosphaerae</name>
    <dbReference type="NCBI Taxonomy" id="1872711"/>
    <lineage>
        <taxon>Bacteria</taxon>
        <taxon>Bacillati</taxon>
        <taxon>Actinomycetota</taxon>
        <taxon>Actinomycetes</taxon>
        <taxon>Pseudonocardiales</taxon>
        <taxon>Pseudonocardiaceae</taxon>
        <taxon>Herbihabitans</taxon>
    </lineage>
</organism>
<feature type="compositionally biased region" description="Pro residues" evidence="1">
    <location>
        <begin position="29"/>
        <end position="39"/>
    </location>
</feature>
<gene>
    <name evidence="3" type="ORF">EV193_106350</name>
</gene>
<protein>
    <submittedName>
        <fullName evidence="3">Uncharacterized protein</fullName>
    </submittedName>
</protein>
<dbReference type="Proteomes" id="UP000294257">
    <property type="component" value="Unassembled WGS sequence"/>
</dbReference>
<comment type="caution">
    <text evidence="3">The sequence shown here is derived from an EMBL/GenBank/DDBJ whole genome shotgun (WGS) entry which is preliminary data.</text>
</comment>
<keyword evidence="2" id="KW-0732">Signal</keyword>
<feature type="region of interest" description="Disordered" evidence="1">
    <location>
        <begin position="22"/>
        <end position="59"/>
    </location>
</feature>
<evidence type="ECO:0000313" key="4">
    <source>
        <dbReference type="Proteomes" id="UP000294257"/>
    </source>
</evidence>
<feature type="signal peptide" evidence="2">
    <location>
        <begin position="1"/>
        <end position="23"/>
    </location>
</feature>
<proteinExistence type="predicted"/>
<reference evidence="3 4" key="1">
    <citation type="submission" date="2019-02" db="EMBL/GenBank/DDBJ databases">
        <title>Genomic Encyclopedia of Type Strains, Phase IV (KMG-IV): sequencing the most valuable type-strain genomes for metagenomic binning, comparative biology and taxonomic classification.</title>
        <authorList>
            <person name="Goeker M."/>
        </authorList>
    </citation>
    <scope>NUCLEOTIDE SEQUENCE [LARGE SCALE GENOMIC DNA]</scope>
    <source>
        <strain evidence="3 4">DSM 101727</strain>
    </source>
</reference>
<dbReference type="OrthoDB" id="4539419at2"/>
<keyword evidence="4" id="KW-1185">Reference proteome</keyword>
<name>A0A4Q7KPC5_9PSEU</name>
<dbReference type="EMBL" id="SGWQ01000006">
    <property type="protein sequence ID" value="RZS37112.1"/>
    <property type="molecule type" value="Genomic_DNA"/>
</dbReference>
<dbReference type="RefSeq" id="WP_130345697.1">
    <property type="nucleotide sequence ID" value="NZ_SGWQ01000006.1"/>
</dbReference>